<keyword evidence="4" id="KW-0812">Transmembrane</keyword>
<dbReference type="GO" id="GO:0016020">
    <property type="term" value="C:membrane"/>
    <property type="evidence" value="ECO:0007669"/>
    <property type="project" value="InterPro"/>
</dbReference>
<comment type="subcellular location">
    <subcellularLocation>
        <location evidence="1">Endomembrane system</location>
    </subcellularLocation>
</comment>
<dbReference type="InterPro" id="IPR013083">
    <property type="entry name" value="Znf_RING/FYVE/PHD"/>
</dbReference>
<keyword evidence="7" id="KW-0961">Cell wall biogenesis/degradation</keyword>
<evidence type="ECO:0000313" key="11">
    <source>
        <dbReference type="Proteomes" id="UP000036987"/>
    </source>
</evidence>
<dbReference type="Proteomes" id="UP000036987">
    <property type="component" value="Unassembled WGS sequence"/>
</dbReference>
<dbReference type="Pfam" id="PF14570">
    <property type="entry name" value="zf-RING_4"/>
    <property type="match status" value="1"/>
</dbReference>
<feature type="binding site" evidence="8">
    <location>
        <position position="355"/>
    </location>
    <ligand>
        <name>UDP-alpha-D-glucose</name>
        <dbReference type="ChEBI" id="CHEBI:58885"/>
    </ligand>
</feature>
<protein>
    <recommendedName>
        <fullName evidence="12">Cellulose synthase-like protein D3</fullName>
    </recommendedName>
</protein>
<dbReference type="AlphaFoldDB" id="A0A0K9PFH8"/>
<keyword evidence="11" id="KW-1185">Reference proteome</keyword>
<evidence type="ECO:0000256" key="8">
    <source>
        <dbReference type="PIRSR" id="PIRSR605150-2"/>
    </source>
</evidence>
<keyword evidence="3" id="KW-0808">Transferase</keyword>
<feature type="binding site" evidence="8">
    <location>
        <position position="361"/>
    </location>
    <ligand>
        <name>UDP-alpha-D-glucose</name>
        <dbReference type="ChEBI" id="CHEBI:58885"/>
    </ligand>
</feature>
<dbReference type="InterPro" id="IPR005150">
    <property type="entry name" value="Cellulose_synth"/>
</dbReference>
<evidence type="ECO:0000256" key="9">
    <source>
        <dbReference type="SAM" id="MobiDB-lite"/>
    </source>
</evidence>
<proteinExistence type="predicted"/>
<evidence type="ECO:0000256" key="6">
    <source>
        <dbReference type="ARBA" id="ARBA00023136"/>
    </source>
</evidence>
<dbReference type="Gene3D" id="3.30.40.10">
    <property type="entry name" value="Zinc/RING finger domain, C3HC4 (zinc finger)"/>
    <property type="match status" value="1"/>
</dbReference>
<dbReference type="GO" id="GO:0012505">
    <property type="term" value="C:endomembrane system"/>
    <property type="evidence" value="ECO:0007669"/>
    <property type="project" value="UniProtKB-SubCell"/>
</dbReference>
<dbReference type="GO" id="GO:0016760">
    <property type="term" value="F:cellulose synthase (UDP-forming) activity"/>
    <property type="evidence" value="ECO:0007669"/>
    <property type="project" value="InterPro"/>
</dbReference>
<keyword evidence="6" id="KW-0472">Membrane</keyword>
<keyword evidence="5" id="KW-1133">Transmembrane helix</keyword>
<evidence type="ECO:0000256" key="7">
    <source>
        <dbReference type="ARBA" id="ARBA00023316"/>
    </source>
</evidence>
<name>A0A0K9PFH8_ZOSMR</name>
<accession>A0A0K9PFH8</accession>
<evidence type="ECO:0008006" key="12">
    <source>
        <dbReference type="Google" id="ProtNLM"/>
    </source>
</evidence>
<evidence type="ECO:0000256" key="2">
    <source>
        <dbReference type="ARBA" id="ARBA00022676"/>
    </source>
</evidence>
<organism evidence="10 11">
    <name type="scientific">Zostera marina</name>
    <name type="common">Eelgrass</name>
    <dbReference type="NCBI Taxonomy" id="29655"/>
    <lineage>
        <taxon>Eukaryota</taxon>
        <taxon>Viridiplantae</taxon>
        <taxon>Streptophyta</taxon>
        <taxon>Embryophyta</taxon>
        <taxon>Tracheophyta</taxon>
        <taxon>Spermatophyta</taxon>
        <taxon>Magnoliopsida</taxon>
        <taxon>Liliopsida</taxon>
        <taxon>Zosteraceae</taxon>
        <taxon>Zostera</taxon>
    </lineage>
</organism>
<dbReference type="GO" id="GO:0030244">
    <property type="term" value="P:cellulose biosynthetic process"/>
    <property type="evidence" value="ECO:0007669"/>
    <property type="project" value="InterPro"/>
</dbReference>
<evidence type="ECO:0000256" key="4">
    <source>
        <dbReference type="ARBA" id="ARBA00022692"/>
    </source>
</evidence>
<evidence type="ECO:0000256" key="3">
    <source>
        <dbReference type="ARBA" id="ARBA00022679"/>
    </source>
</evidence>
<feature type="binding site" evidence="8">
    <location>
        <position position="362"/>
    </location>
    <ligand>
        <name>UDP-alpha-D-glucose</name>
        <dbReference type="ChEBI" id="CHEBI:58885"/>
    </ligand>
</feature>
<evidence type="ECO:0000256" key="1">
    <source>
        <dbReference type="ARBA" id="ARBA00004308"/>
    </source>
</evidence>
<dbReference type="Pfam" id="PF03552">
    <property type="entry name" value="Cellulose_synt"/>
    <property type="match status" value="1"/>
</dbReference>
<dbReference type="OMA" id="WISADRE"/>
<feature type="binding site" evidence="8">
    <location>
        <position position="391"/>
    </location>
    <ligand>
        <name>UDP-alpha-D-glucose</name>
        <dbReference type="ChEBI" id="CHEBI:58885"/>
    </ligand>
</feature>
<comment type="caution">
    <text evidence="10">The sequence shown here is derived from an EMBL/GenBank/DDBJ whole genome shotgun (WGS) entry which is preliminary data.</text>
</comment>
<reference evidence="11" key="1">
    <citation type="journal article" date="2016" name="Nature">
        <title>The genome of the seagrass Zostera marina reveals angiosperm adaptation to the sea.</title>
        <authorList>
            <person name="Olsen J.L."/>
            <person name="Rouze P."/>
            <person name="Verhelst B."/>
            <person name="Lin Y.-C."/>
            <person name="Bayer T."/>
            <person name="Collen J."/>
            <person name="Dattolo E."/>
            <person name="De Paoli E."/>
            <person name="Dittami S."/>
            <person name="Maumus F."/>
            <person name="Michel G."/>
            <person name="Kersting A."/>
            <person name="Lauritano C."/>
            <person name="Lohaus R."/>
            <person name="Toepel M."/>
            <person name="Tonon T."/>
            <person name="Vanneste K."/>
            <person name="Amirebrahimi M."/>
            <person name="Brakel J."/>
            <person name="Bostroem C."/>
            <person name="Chovatia M."/>
            <person name="Grimwood J."/>
            <person name="Jenkins J.W."/>
            <person name="Jueterbock A."/>
            <person name="Mraz A."/>
            <person name="Stam W.T."/>
            <person name="Tice H."/>
            <person name="Bornberg-Bauer E."/>
            <person name="Green P.J."/>
            <person name="Pearson G.A."/>
            <person name="Procaccini G."/>
            <person name="Duarte C.M."/>
            <person name="Schmutz J."/>
            <person name="Reusch T.B.H."/>
            <person name="Van de Peer Y."/>
        </authorList>
    </citation>
    <scope>NUCLEOTIDE SEQUENCE [LARGE SCALE GENOMIC DNA]</scope>
    <source>
        <strain evidence="11">cv. Finnish</strain>
    </source>
</reference>
<sequence length="595" mass="67091">MALESSKSEKMSGKFGRGGYSRDSMDSEQSGEFANYHVHFPPTPDNQPMEEVYAATSINSKAEEEYVKSSIFTGGYNNETRAHVLDTVLESDKDEGAPKTPMTCSVEGCDEKVMTDKHGNRVFPCECNFKICTGCFMDAANKQGTGNCPGCKEHYVTTDLNELLSWVNGKGTTPLSLPPPERPDNHKRLSMMKSEGNRNNNQDFDHNKWLFETNATYGYGNAIWPEENGDEDGRGNNGRRSDLTAKAWQPLTRKLSIPAAVLSPYRLLIFIRMIALGFFLQWRVTNINEDAVWLWGMSVVCELWFTFSWLLDQLPKLCPINRETDLKVLKEKFETPSAANPTGKSDLPGVDVFVSTADPTKEPPLVTCNTILSILAANYPVEKLACYVSDDGGALLTFEAMAEASSFAEIWIPFCRKHNIEPRNPESYFSLKKDPYKNKTRTDFVKERRRVKREYDEFKVRINGLPDSIRRRSDAYNAREEIKAMRILREAPRSGDEAMEVVKIPKATWMADGTHWPGTWENPNVHFLAFNLSHAFLMLAKVSSRSARCVLVFFDQTSMSSTYTSAFLPICAPNTLSVSLWNVAPAFRRPNGILL</sequence>
<evidence type="ECO:0000313" key="10">
    <source>
        <dbReference type="EMBL" id="KMZ67828.1"/>
    </source>
</evidence>
<dbReference type="SUPFAM" id="SSF57850">
    <property type="entry name" value="RING/U-box"/>
    <property type="match status" value="1"/>
</dbReference>
<dbReference type="STRING" id="29655.A0A0K9PFH8"/>
<feature type="compositionally biased region" description="Basic and acidic residues" evidence="9">
    <location>
        <begin position="1"/>
        <end position="12"/>
    </location>
</feature>
<gene>
    <name evidence="10" type="ORF">ZOSMA_258G00260</name>
</gene>
<feature type="region of interest" description="Disordered" evidence="9">
    <location>
        <begin position="1"/>
        <end position="28"/>
    </location>
</feature>
<evidence type="ECO:0000256" key="5">
    <source>
        <dbReference type="ARBA" id="ARBA00022989"/>
    </source>
</evidence>
<dbReference type="OrthoDB" id="779255at2759"/>
<dbReference type="GO" id="GO:0071555">
    <property type="term" value="P:cell wall organization"/>
    <property type="evidence" value="ECO:0007669"/>
    <property type="project" value="UniProtKB-KW"/>
</dbReference>
<keyword evidence="2" id="KW-0328">Glycosyltransferase</keyword>
<dbReference type="PANTHER" id="PTHR13301">
    <property type="entry name" value="X-BOX TRANSCRIPTION FACTOR-RELATED"/>
    <property type="match status" value="1"/>
</dbReference>
<dbReference type="EMBL" id="LFYR01000884">
    <property type="protein sequence ID" value="KMZ67828.1"/>
    <property type="molecule type" value="Genomic_DNA"/>
</dbReference>